<name>V9Z4G4_9ACTN</name>
<gene>
    <name evidence="2" type="ORF">pFRL3_241c</name>
</gene>
<keyword evidence="2" id="KW-0614">Plasmid</keyword>
<protein>
    <submittedName>
        <fullName evidence="2">Uncharacterized protein</fullName>
    </submittedName>
</protein>
<proteinExistence type="predicted"/>
<geneLocation type="plasmid" evidence="2">
    <name>pFRL3</name>
</geneLocation>
<sequence length="180" mass="19879">MIDLTKRKEPLSLSEISRALGLKSRTAAQKWHKPPAQKAMEGKPPANKPALHVVAEALEIDLGDDILETSAPRFPVKVVLALGKALGYLDHSGHIVEEIANKGRGRWLPVEPTIDPASGRRRVYTNHLAAKLGVKNSSIEMALHRGHFTDSDGTDEIGRVFWWVPTANKILKDKNIGDRF</sequence>
<dbReference type="AlphaFoldDB" id="V9Z4G4"/>
<accession>V9Z4G4</accession>
<dbReference type="EMBL" id="KF602048">
    <property type="protein sequence ID" value="AHE39018.1"/>
    <property type="molecule type" value="Genomic_DNA"/>
</dbReference>
<reference evidence="2" key="1">
    <citation type="submission" date="2013-09" db="EMBL/GenBank/DDBJ databases">
        <title>Complete nucleotide sequence of Streptomyces linear plasmid pFRL3.</title>
        <authorList>
            <person name="Chen Z."/>
            <person name="Fang P."/>
            <person name="Qin Z."/>
        </authorList>
    </citation>
    <scope>NUCLEOTIDE SEQUENCE</scope>
    <source>
        <plasmid evidence="2">pFRL3</plasmid>
    </source>
</reference>
<feature type="region of interest" description="Disordered" evidence="1">
    <location>
        <begin position="24"/>
        <end position="47"/>
    </location>
</feature>
<organism evidence="2">
    <name type="scientific">Streptomyces sp. FR1</name>
    <dbReference type="NCBI Taxonomy" id="349971"/>
    <lineage>
        <taxon>Bacteria</taxon>
        <taxon>Bacillati</taxon>
        <taxon>Actinomycetota</taxon>
        <taxon>Actinomycetes</taxon>
        <taxon>Kitasatosporales</taxon>
        <taxon>Streptomycetaceae</taxon>
        <taxon>Streptomyces</taxon>
    </lineage>
</organism>
<evidence type="ECO:0000256" key="1">
    <source>
        <dbReference type="SAM" id="MobiDB-lite"/>
    </source>
</evidence>
<evidence type="ECO:0000313" key="2">
    <source>
        <dbReference type="EMBL" id="AHE39018.1"/>
    </source>
</evidence>